<evidence type="ECO:0000256" key="7">
    <source>
        <dbReference type="SAM" id="MobiDB-lite"/>
    </source>
</evidence>
<feature type="transmembrane region" description="Helical" evidence="6">
    <location>
        <begin position="267"/>
        <end position="293"/>
    </location>
</feature>
<protein>
    <recommendedName>
        <fullName evidence="6">Multidrug and toxin extrusion protein</fullName>
    </recommendedName>
</protein>
<gene>
    <name evidence="8" type="ORF">PECUL_23A043865</name>
</gene>
<dbReference type="CDD" id="cd13132">
    <property type="entry name" value="MATE_eukaryotic"/>
    <property type="match status" value="1"/>
</dbReference>
<evidence type="ECO:0000256" key="6">
    <source>
        <dbReference type="RuleBase" id="RU004914"/>
    </source>
</evidence>
<keyword evidence="4 6" id="KW-1133">Transmembrane helix</keyword>
<dbReference type="InterPro" id="IPR045069">
    <property type="entry name" value="MATE_euk"/>
</dbReference>
<feature type="transmembrane region" description="Helical" evidence="6">
    <location>
        <begin position="83"/>
        <end position="109"/>
    </location>
</feature>
<feature type="transmembrane region" description="Helical" evidence="6">
    <location>
        <begin position="347"/>
        <end position="368"/>
    </location>
</feature>
<evidence type="ECO:0000256" key="5">
    <source>
        <dbReference type="ARBA" id="ARBA00023136"/>
    </source>
</evidence>
<keyword evidence="9" id="KW-1185">Reference proteome</keyword>
<evidence type="ECO:0000313" key="9">
    <source>
        <dbReference type="Proteomes" id="UP001295444"/>
    </source>
</evidence>
<dbReference type="NCBIfam" id="TIGR00797">
    <property type="entry name" value="matE"/>
    <property type="match status" value="1"/>
</dbReference>
<feature type="transmembrane region" description="Helical" evidence="6">
    <location>
        <begin position="165"/>
        <end position="182"/>
    </location>
</feature>
<evidence type="ECO:0000256" key="3">
    <source>
        <dbReference type="ARBA" id="ARBA00022692"/>
    </source>
</evidence>
<keyword evidence="3 6" id="KW-0812">Transmembrane</keyword>
<evidence type="ECO:0000256" key="1">
    <source>
        <dbReference type="ARBA" id="ARBA00004141"/>
    </source>
</evidence>
<dbReference type="GO" id="GO:0042910">
    <property type="term" value="F:xenobiotic transmembrane transporter activity"/>
    <property type="evidence" value="ECO:0007669"/>
    <property type="project" value="InterPro"/>
</dbReference>
<dbReference type="EMBL" id="OW240912">
    <property type="protein sequence ID" value="CAH2222679.1"/>
    <property type="molecule type" value="Genomic_DNA"/>
</dbReference>
<accession>A0AAD1VPL3</accession>
<comment type="similarity">
    <text evidence="2 6">Belongs to the multi antimicrobial extrusion (MATE) (TC 2.A.66.1) family.</text>
</comment>
<keyword evidence="5 6" id="KW-0472">Membrane</keyword>
<reference evidence="8" key="1">
    <citation type="submission" date="2022-03" db="EMBL/GenBank/DDBJ databases">
        <authorList>
            <person name="Alioto T."/>
            <person name="Alioto T."/>
            <person name="Gomez Garrido J."/>
        </authorList>
    </citation>
    <scope>NUCLEOTIDE SEQUENCE</scope>
</reference>
<feature type="transmembrane region" description="Helical" evidence="6">
    <location>
        <begin position="417"/>
        <end position="438"/>
    </location>
</feature>
<feature type="transmembrane region" description="Helical" evidence="6">
    <location>
        <begin position="305"/>
        <end position="327"/>
    </location>
</feature>
<dbReference type="AlphaFoldDB" id="A0AAD1VPL3"/>
<feature type="transmembrane region" description="Helical" evidence="6">
    <location>
        <begin position="129"/>
        <end position="153"/>
    </location>
</feature>
<proteinExistence type="inferred from homology"/>
<dbReference type="InterPro" id="IPR002528">
    <property type="entry name" value="MATE_fam"/>
</dbReference>
<feature type="transmembrane region" description="Helical" evidence="6">
    <location>
        <begin position="230"/>
        <end position="247"/>
    </location>
</feature>
<comment type="subcellular location">
    <subcellularLocation>
        <location evidence="1">Membrane</location>
        <topology evidence="1">Multi-pass membrane protein</topology>
    </subcellularLocation>
</comment>
<dbReference type="Pfam" id="PF01554">
    <property type="entry name" value="MatE"/>
    <property type="match status" value="2"/>
</dbReference>
<dbReference type="GO" id="GO:0015297">
    <property type="term" value="F:antiporter activity"/>
    <property type="evidence" value="ECO:0007669"/>
    <property type="project" value="InterPro"/>
</dbReference>
<organism evidence="8 9">
    <name type="scientific">Pelobates cultripes</name>
    <name type="common">Western spadefoot toad</name>
    <dbReference type="NCBI Taxonomy" id="61616"/>
    <lineage>
        <taxon>Eukaryota</taxon>
        <taxon>Metazoa</taxon>
        <taxon>Chordata</taxon>
        <taxon>Craniata</taxon>
        <taxon>Vertebrata</taxon>
        <taxon>Euteleostomi</taxon>
        <taxon>Amphibia</taxon>
        <taxon>Batrachia</taxon>
        <taxon>Anura</taxon>
        <taxon>Pelobatoidea</taxon>
        <taxon>Pelobatidae</taxon>
        <taxon>Pelobates</taxon>
    </lineage>
</organism>
<evidence type="ECO:0000256" key="2">
    <source>
        <dbReference type="ARBA" id="ARBA00010199"/>
    </source>
</evidence>
<feature type="transmembrane region" description="Helical" evidence="6">
    <location>
        <begin position="48"/>
        <end position="71"/>
    </location>
</feature>
<sequence>MTEEKTQSDGNRQPLEESSPLRGKSSWIPRGLRRMLPPGFLNEVKEQFAMAGPVILSQIMVFLVNIVSCIFCGHLGKIELDSVILAVAVINVTGISIGAGLSSACDTLISQTYGGRNMKRIGTILQRGILILLLFCFPCWAIFINAEHILLLFRQNPDVARLTQTYMMIYTPALPAVFLYQLELRYLQNQGIMWPQVFTSGVVNLINAGAHAVLLYVLKLGIVGSAMANAISQVMMCSLLYIYIYMRKLHVETWKGWSKDCLQEWGSFMRLAISSMLMLCIELWSFEIGGFLAGLINMVELGAQAIMLQMASAGFTITVGLSSSASVKVGNALGAGDVEQAKFSTNVSLICTAIFAVLVGVFIAALKGEIAYIFTSDRDIVTLVSKLLLIFALYHAFDAFATTSAGVLRGTGMQKYGAIIIAVGYYVIGLPIGISLMFSAKLGVIGLWIGIAVCIFLQAILFLIFIMKLNWNKICEEAQVRAGVKQSTMKKDAGPIISKTEKKKDIAETGNIQSIELECNIKQHVSTDEHPILSDNESAGEYEDMSAQKEDSTTAQENIVGDVLTVKQLIVWRGLAVVLAVATLIIGIIFKCIIGKGQITSKHLNGT</sequence>
<dbReference type="PANTHER" id="PTHR11206">
    <property type="entry name" value="MULTIDRUG RESISTANCE PROTEIN"/>
    <property type="match status" value="1"/>
</dbReference>
<dbReference type="Proteomes" id="UP001295444">
    <property type="component" value="Chromosome 01"/>
</dbReference>
<dbReference type="GO" id="GO:0016020">
    <property type="term" value="C:membrane"/>
    <property type="evidence" value="ECO:0007669"/>
    <property type="project" value="UniProtKB-SubCell"/>
</dbReference>
<dbReference type="GO" id="GO:1990961">
    <property type="term" value="P:xenobiotic detoxification by transmembrane export across the plasma membrane"/>
    <property type="evidence" value="ECO:0007669"/>
    <property type="project" value="InterPro"/>
</dbReference>
<feature type="transmembrane region" description="Helical" evidence="6">
    <location>
        <begin position="380"/>
        <end position="397"/>
    </location>
</feature>
<feature type="transmembrane region" description="Helical" evidence="6">
    <location>
        <begin position="194"/>
        <end position="218"/>
    </location>
</feature>
<feature type="transmembrane region" description="Helical" evidence="6">
    <location>
        <begin position="570"/>
        <end position="594"/>
    </location>
</feature>
<evidence type="ECO:0000313" key="8">
    <source>
        <dbReference type="EMBL" id="CAH2222679.1"/>
    </source>
</evidence>
<evidence type="ECO:0000256" key="4">
    <source>
        <dbReference type="ARBA" id="ARBA00022989"/>
    </source>
</evidence>
<feature type="transmembrane region" description="Helical" evidence="6">
    <location>
        <begin position="445"/>
        <end position="467"/>
    </location>
</feature>
<name>A0AAD1VPL3_PELCU</name>
<feature type="region of interest" description="Disordered" evidence="7">
    <location>
        <begin position="1"/>
        <end position="26"/>
    </location>
</feature>